<feature type="chain" id="PRO_5030959504" description="Phytocyanin domain-containing protein" evidence="3">
    <location>
        <begin position="30"/>
        <end position="260"/>
    </location>
</feature>
<keyword evidence="3" id="KW-0732">Signal</keyword>
<keyword evidence="2" id="KW-0472">Membrane</keyword>
<organism evidence="5">
    <name type="scientific">Attheya septentrionalis</name>
    <dbReference type="NCBI Taxonomy" id="420275"/>
    <lineage>
        <taxon>Eukaryota</taxon>
        <taxon>Sar</taxon>
        <taxon>Stramenopiles</taxon>
        <taxon>Ochrophyta</taxon>
        <taxon>Bacillariophyta</taxon>
        <taxon>Coscinodiscophyceae</taxon>
        <taxon>Chaetocerotophycidae</taxon>
        <taxon>Chaetocerotales</taxon>
        <taxon>Attheyaceae</taxon>
        <taxon>Attheya</taxon>
    </lineage>
</organism>
<keyword evidence="2" id="KW-0812">Transmembrane</keyword>
<dbReference type="InterPro" id="IPR003245">
    <property type="entry name" value="Phytocyanin_dom"/>
</dbReference>
<name>A0A7S2UCD2_9STRA</name>
<reference evidence="5" key="1">
    <citation type="submission" date="2021-01" db="EMBL/GenBank/DDBJ databases">
        <authorList>
            <person name="Corre E."/>
            <person name="Pelletier E."/>
            <person name="Niang G."/>
            <person name="Scheremetjew M."/>
            <person name="Finn R."/>
            <person name="Kale V."/>
            <person name="Holt S."/>
            <person name="Cochrane G."/>
            <person name="Meng A."/>
            <person name="Brown T."/>
            <person name="Cohen L."/>
        </authorList>
    </citation>
    <scope>NUCLEOTIDE SEQUENCE</scope>
    <source>
        <strain evidence="5">CCMP2084</strain>
    </source>
</reference>
<feature type="domain" description="Phytocyanin" evidence="4">
    <location>
        <begin position="23"/>
        <end position="129"/>
    </location>
</feature>
<feature type="transmembrane region" description="Helical" evidence="2">
    <location>
        <begin position="241"/>
        <end position="259"/>
    </location>
</feature>
<dbReference type="Gene3D" id="2.60.40.420">
    <property type="entry name" value="Cupredoxins - blue copper proteins"/>
    <property type="match status" value="1"/>
</dbReference>
<evidence type="ECO:0000256" key="1">
    <source>
        <dbReference type="SAM" id="MobiDB-lite"/>
    </source>
</evidence>
<evidence type="ECO:0000256" key="3">
    <source>
        <dbReference type="SAM" id="SignalP"/>
    </source>
</evidence>
<feature type="region of interest" description="Disordered" evidence="1">
    <location>
        <begin position="132"/>
        <end position="235"/>
    </location>
</feature>
<feature type="compositionally biased region" description="Low complexity" evidence="1">
    <location>
        <begin position="140"/>
        <end position="205"/>
    </location>
</feature>
<evidence type="ECO:0000313" key="5">
    <source>
        <dbReference type="EMBL" id="CAD9813185.1"/>
    </source>
</evidence>
<dbReference type="PROSITE" id="PS51485">
    <property type="entry name" value="PHYTOCYANIN"/>
    <property type="match status" value="1"/>
</dbReference>
<sequence>MIRLSRFRTLWMSCLIRLVVMKQAATVGAKEIEISWELPLDRQPLPPQSAHVGDTVSFGWDVVSVHNVYTMPSLASYQACDFNAAQAIGSISPTLYTFTENDVGTVWFACQLAGHCSFASQKIEFTVSPAVPATAPPTSQPSTSPVTNAPTTPFPTNDPTFAPTASPTTLSPTKVPTPTNDPTLTPTASPQTTAPSSQPITGAPTITPPTTPPTTTRPSSQPITGSPTKEMSRSNRRLSHVAEWNWAIMGMLAIFMVIII</sequence>
<dbReference type="PRINTS" id="PR01217">
    <property type="entry name" value="PRICHEXTENSN"/>
</dbReference>
<gene>
    <name evidence="5" type="ORF">ASEP1449_LOCUS5010</name>
</gene>
<dbReference type="EMBL" id="HBHQ01007439">
    <property type="protein sequence ID" value="CAD9813185.1"/>
    <property type="molecule type" value="Transcribed_RNA"/>
</dbReference>
<feature type="signal peptide" evidence="3">
    <location>
        <begin position="1"/>
        <end position="29"/>
    </location>
</feature>
<feature type="compositionally biased region" description="Low complexity" evidence="1">
    <location>
        <begin position="213"/>
        <end position="224"/>
    </location>
</feature>
<dbReference type="AlphaFoldDB" id="A0A7S2UCD2"/>
<evidence type="ECO:0000256" key="2">
    <source>
        <dbReference type="SAM" id="Phobius"/>
    </source>
</evidence>
<keyword evidence="2" id="KW-1133">Transmembrane helix</keyword>
<proteinExistence type="predicted"/>
<accession>A0A7S2UCD2</accession>
<evidence type="ECO:0000259" key="4">
    <source>
        <dbReference type="PROSITE" id="PS51485"/>
    </source>
</evidence>
<dbReference type="InterPro" id="IPR008972">
    <property type="entry name" value="Cupredoxin"/>
</dbReference>
<protein>
    <recommendedName>
        <fullName evidence="4">Phytocyanin domain-containing protein</fullName>
    </recommendedName>
</protein>
<dbReference type="SUPFAM" id="SSF49503">
    <property type="entry name" value="Cupredoxins"/>
    <property type="match status" value="1"/>
</dbReference>
<dbReference type="GO" id="GO:0009055">
    <property type="term" value="F:electron transfer activity"/>
    <property type="evidence" value="ECO:0007669"/>
    <property type="project" value="InterPro"/>
</dbReference>